<dbReference type="InterPro" id="IPR011453">
    <property type="entry name" value="DUF1559"/>
</dbReference>
<evidence type="ECO:0000313" key="4">
    <source>
        <dbReference type="Proteomes" id="UP000006860"/>
    </source>
</evidence>
<dbReference type="Gene3D" id="3.30.700.10">
    <property type="entry name" value="Glycoprotein, Type 4 Pilin"/>
    <property type="match status" value="1"/>
</dbReference>
<dbReference type="InterPro" id="IPR027558">
    <property type="entry name" value="Pre_pil_HX9DG_C"/>
</dbReference>
<protein>
    <recommendedName>
        <fullName evidence="2">DUF1559 domain-containing protein</fullName>
    </recommendedName>
</protein>
<dbReference type="KEGG" id="pbs:Plabr_2206"/>
<dbReference type="Proteomes" id="UP000006860">
    <property type="component" value="Chromosome"/>
</dbReference>
<dbReference type="Pfam" id="PF07963">
    <property type="entry name" value="N_methyl"/>
    <property type="match status" value="1"/>
</dbReference>
<keyword evidence="1" id="KW-0812">Transmembrane</keyword>
<dbReference type="PANTHER" id="PTHR30093">
    <property type="entry name" value="GENERAL SECRETION PATHWAY PROTEIN G"/>
    <property type="match status" value="1"/>
</dbReference>
<proteinExistence type="predicted"/>
<keyword evidence="1" id="KW-1133">Transmembrane helix</keyword>
<dbReference type="InterPro" id="IPR012902">
    <property type="entry name" value="N_methyl_site"/>
</dbReference>
<dbReference type="HOGENOM" id="CLU_041661_0_0_0"/>
<dbReference type="NCBIfam" id="TIGR02532">
    <property type="entry name" value="IV_pilin_GFxxxE"/>
    <property type="match status" value="1"/>
</dbReference>
<reference evidence="4" key="1">
    <citation type="submission" date="2011-02" db="EMBL/GenBank/DDBJ databases">
        <title>The complete genome of Planctomyces brasiliensis DSM 5305.</title>
        <authorList>
            <person name="Lucas S."/>
            <person name="Copeland A."/>
            <person name="Lapidus A."/>
            <person name="Bruce D."/>
            <person name="Goodwin L."/>
            <person name="Pitluck S."/>
            <person name="Kyrpides N."/>
            <person name="Mavromatis K."/>
            <person name="Pagani I."/>
            <person name="Ivanova N."/>
            <person name="Ovchinnikova G."/>
            <person name="Lu M."/>
            <person name="Detter J.C."/>
            <person name="Han C."/>
            <person name="Land M."/>
            <person name="Hauser L."/>
            <person name="Markowitz V."/>
            <person name="Cheng J.-F."/>
            <person name="Hugenholtz P."/>
            <person name="Woyke T."/>
            <person name="Wu D."/>
            <person name="Tindall B."/>
            <person name="Pomrenke H.G."/>
            <person name="Brambilla E."/>
            <person name="Klenk H.-P."/>
            <person name="Eisen J.A."/>
        </authorList>
    </citation>
    <scope>NUCLEOTIDE SEQUENCE [LARGE SCALE GENOMIC DNA]</scope>
    <source>
        <strain evidence="4">ATCC 49424 / DSM 5305 / JCM 21570 / NBRC 103401 / IFAM 1448</strain>
    </source>
</reference>
<dbReference type="STRING" id="756272.Plabr_2206"/>
<evidence type="ECO:0000313" key="3">
    <source>
        <dbReference type="EMBL" id="ADY59808.1"/>
    </source>
</evidence>
<keyword evidence="4" id="KW-1185">Reference proteome</keyword>
<dbReference type="NCBIfam" id="TIGR04294">
    <property type="entry name" value="pre_pil_HX9DG"/>
    <property type="match status" value="1"/>
</dbReference>
<dbReference type="SUPFAM" id="SSF54523">
    <property type="entry name" value="Pili subunits"/>
    <property type="match status" value="1"/>
</dbReference>
<dbReference type="Pfam" id="PF07596">
    <property type="entry name" value="SBP_bac_10"/>
    <property type="match status" value="1"/>
</dbReference>
<organism evidence="3 4">
    <name type="scientific">Rubinisphaera brasiliensis (strain ATCC 49424 / DSM 5305 / JCM 21570 / IAM 15109 / NBRC 103401 / IFAM 1448)</name>
    <name type="common">Planctomyces brasiliensis</name>
    <dbReference type="NCBI Taxonomy" id="756272"/>
    <lineage>
        <taxon>Bacteria</taxon>
        <taxon>Pseudomonadati</taxon>
        <taxon>Planctomycetota</taxon>
        <taxon>Planctomycetia</taxon>
        <taxon>Planctomycetales</taxon>
        <taxon>Planctomycetaceae</taxon>
        <taxon>Rubinisphaera</taxon>
    </lineage>
</organism>
<feature type="domain" description="DUF1559" evidence="2">
    <location>
        <begin position="41"/>
        <end position="320"/>
    </location>
</feature>
<evidence type="ECO:0000259" key="2">
    <source>
        <dbReference type="Pfam" id="PF07596"/>
    </source>
</evidence>
<dbReference type="eggNOG" id="COG2165">
    <property type="taxonomic scope" value="Bacteria"/>
</dbReference>
<dbReference type="PANTHER" id="PTHR30093:SF2">
    <property type="entry name" value="TYPE II SECRETION SYSTEM PROTEIN H"/>
    <property type="match status" value="1"/>
</dbReference>
<evidence type="ECO:0000256" key="1">
    <source>
        <dbReference type="SAM" id="Phobius"/>
    </source>
</evidence>
<dbReference type="OrthoDB" id="209901at2"/>
<gene>
    <name evidence="3" type="ordered locus">Plabr_2206</name>
</gene>
<dbReference type="InterPro" id="IPR045584">
    <property type="entry name" value="Pilin-like"/>
</dbReference>
<accession>F0SKV5</accession>
<dbReference type="RefSeq" id="WP_013628532.1">
    <property type="nucleotide sequence ID" value="NC_015174.1"/>
</dbReference>
<feature type="transmembrane region" description="Helical" evidence="1">
    <location>
        <begin position="20"/>
        <end position="40"/>
    </location>
</feature>
<sequence length="337" mass="36431">MKSALSHPLQSRNRSAFTLIELLVVIAIIAILVALLLPAVQQAREAARRSSCKNNLKQLGLALHNYHDTFSRFPQGQFYIEGASSWHGHSAWVSLLPFLEQGAIFDQWNDSAHVYAGSNNTLRQNRLSAFRCPSDTDFGTNGGPGNNYVGCAGSTFQVWSNGDTRGVITKRQSKRMRDITDGTSNVIMVSEILTGDGSQSGISDSDIVRLGTTPTFADQHFITQAELDAAGASIDAEDPAAAASYSNCGRDWAAAHAYQTLFSTAAPPNWKHRSAAFGGGFGECADRSGLYAARSRHKGGVQNCLADGSVRFVSENVDLQTWHRLGCRDDGEVLGEF</sequence>
<dbReference type="AlphaFoldDB" id="F0SKV5"/>
<name>F0SKV5_RUBBR</name>
<keyword evidence="1" id="KW-0472">Membrane</keyword>
<dbReference type="EMBL" id="CP002546">
    <property type="protein sequence ID" value="ADY59808.1"/>
    <property type="molecule type" value="Genomic_DNA"/>
</dbReference>